<keyword evidence="1" id="KW-1133">Transmembrane helix</keyword>
<evidence type="ECO:0000313" key="3">
    <source>
        <dbReference type="Proteomes" id="UP000245119"/>
    </source>
</evidence>
<keyword evidence="1" id="KW-0812">Transmembrane</keyword>
<name>A0A2T7NX92_POMCA</name>
<accession>A0A2T7NX92</accession>
<keyword evidence="1" id="KW-0472">Membrane</keyword>
<reference evidence="2 3" key="1">
    <citation type="submission" date="2018-04" db="EMBL/GenBank/DDBJ databases">
        <title>The genome of golden apple snail Pomacea canaliculata provides insight into stress tolerance and invasive adaptation.</title>
        <authorList>
            <person name="Liu C."/>
            <person name="Liu B."/>
            <person name="Ren Y."/>
            <person name="Zhang Y."/>
            <person name="Wang H."/>
            <person name="Li S."/>
            <person name="Jiang F."/>
            <person name="Yin L."/>
            <person name="Zhang G."/>
            <person name="Qian W."/>
            <person name="Fan W."/>
        </authorList>
    </citation>
    <scope>NUCLEOTIDE SEQUENCE [LARGE SCALE GENOMIC DNA]</scope>
    <source>
        <strain evidence="2">SZHN2017</strain>
        <tissue evidence="2">Muscle</tissue>
    </source>
</reference>
<protein>
    <submittedName>
        <fullName evidence="2">Uncharacterized protein</fullName>
    </submittedName>
</protein>
<feature type="transmembrane region" description="Helical" evidence="1">
    <location>
        <begin position="12"/>
        <end position="35"/>
    </location>
</feature>
<sequence>MISMLCLPRNHMSFYVKLETFVLFTAIVVTCLNGLKIDFSRLSLPSRAFFTPQKRNVCEVRSCPCTVLSSTRKGQDFDAAEKTLAVPDILTIPRLWQLLRVTWSPPTAATEVLPVMFARKVDQSFDVRIGTVRRPNEKDRELPIVLSSVASRECPSGTAADGGIACAERVLLLKGVCWKRIARRAFSLATQISLSLDPRWSSPARTAGWDRSPERRHQSVNSRCLASVQEPW</sequence>
<organism evidence="2 3">
    <name type="scientific">Pomacea canaliculata</name>
    <name type="common">Golden apple snail</name>
    <dbReference type="NCBI Taxonomy" id="400727"/>
    <lineage>
        <taxon>Eukaryota</taxon>
        <taxon>Metazoa</taxon>
        <taxon>Spiralia</taxon>
        <taxon>Lophotrochozoa</taxon>
        <taxon>Mollusca</taxon>
        <taxon>Gastropoda</taxon>
        <taxon>Caenogastropoda</taxon>
        <taxon>Architaenioglossa</taxon>
        <taxon>Ampullarioidea</taxon>
        <taxon>Ampullariidae</taxon>
        <taxon>Pomacea</taxon>
    </lineage>
</organism>
<comment type="caution">
    <text evidence="2">The sequence shown here is derived from an EMBL/GenBank/DDBJ whole genome shotgun (WGS) entry which is preliminary data.</text>
</comment>
<evidence type="ECO:0000313" key="2">
    <source>
        <dbReference type="EMBL" id="PVD25800.1"/>
    </source>
</evidence>
<gene>
    <name evidence="2" type="ORF">C0Q70_13460</name>
</gene>
<dbReference type="EMBL" id="PZQS01000008">
    <property type="protein sequence ID" value="PVD25800.1"/>
    <property type="molecule type" value="Genomic_DNA"/>
</dbReference>
<dbReference type="Proteomes" id="UP000245119">
    <property type="component" value="Linkage Group LG8"/>
</dbReference>
<keyword evidence="3" id="KW-1185">Reference proteome</keyword>
<evidence type="ECO:0000256" key="1">
    <source>
        <dbReference type="SAM" id="Phobius"/>
    </source>
</evidence>
<dbReference type="OrthoDB" id="6239681at2759"/>
<proteinExistence type="predicted"/>
<dbReference type="AlphaFoldDB" id="A0A2T7NX92"/>